<gene>
    <name evidence="2" type="ORF">J2X15_002686</name>
</gene>
<proteinExistence type="predicted"/>
<keyword evidence="1" id="KW-0472">Membrane</keyword>
<sequence>MLIKNILVYLHLLAMAVAVGKMLEYDFRFLRFVHLSPTAERTAELLRTKITMTHALQFLWLTGVGLVYLGYAGNPHYLENEKLWMKFVTVSALTLNGVLMHRFAFPHMLRTTPFLALPFRTMLGLSLFASMSSVSWLFAAFLGIARSWNNTVSFQYVLSIYLGLIAVTAVGSMVLLSTLRQYHFKRSLVSVMEFSSD</sequence>
<dbReference type="Proteomes" id="UP001268089">
    <property type="component" value="Unassembled WGS sequence"/>
</dbReference>
<name>A0ABU1ZPC3_9BURK</name>
<feature type="transmembrane region" description="Helical" evidence="1">
    <location>
        <begin position="50"/>
        <end position="71"/>
    </location>
</feature>
<organism evidence="2 3">
    <name type="scientific">Rhodoferax saidenbachensis</name>
    <dbReference type="NCBI Taxonomy" id="1484693"/>
    <lineage>
        <taxon>Bacteria</taxon>
        <taxon>Pseudomonadati</taxon>
        <taxon>Pseudomonadota</taxon>
        <taxon>Betaproteobacteria</taxon>
        <taxon>Burkholderiales</taxon>
        <taxon>Comamonadaceae</taxon>
        <taxon>Rhodoferax</taxon>
    </lineage>
</organism>
<keyword evidence="3" id="KW-1185">Reference proteome</keyword>
<protein>
    <recommendedName>
        <fullName evidence="4">DUF2214 domain-containing protein</fullName>
    </recommendedName>
</protein>
<evidence type="ECO:0008006" key="4">
    <source>
        <dbReference type="Google" id="ProtNLM"/>
    </source>
</evidence>
<evidence type="ECO:0000256" key="1">
    <source>
        <dbReference type="SAM" id="Phobius"/>
    </source>
</evidence>
<dbReference type="EMBL" id="JAVDXO010000006">
    <property type="protein sequence ID" value="MDR7307399.1"/>
    <property type="molecule type" value="Genomic_DNA"/>
</dbReference>
<feature type="transmembrane region" description="Helical" evidence="1">
    <location>
        <begin position="6"/>
        <end position="23"/>
    </location>
</feature>
<feature type="transmembrane region" description="Helical" evidence="1">
    <location>
        <begin position="83"/>
        <end position="101"/>
    </location>
</feature>
<keyword evidence="1" id="KW-0812">Transmembrane</keyword>
<evidence type="ECO:0000313" key="3">
    <source>
        <dbReference type="Proteomes" id="UP001268089"/>
    </source>
</evidence>
<comment type="caution">
    <text evidence="2">The sequence shown here is derived from an EMBL/GenBank/DDBJ whole genome shotgun (WGS) entry which is preliminary data.</text>
</comment>
<accession>A0ABU1ZPC3</accession>
<dbReference type="RefSeq" id="WP_310343637.1">
    <property type="nucleotide sequence ID" value="NZ_JAVDXO010000006.1"/>
</dbReference>
<reference evidence="2 3" key="1">
    <citation type="submission" date="2023-07" db="EMBL/GenBank/DDBJ databases">
        <title>Sorghum-associated microbial communities from plants grown in Nebraska, USA.</title>
        <authorList>
            <person name="Schachtman D."/>
        </authorList>
    </citation>
    <scope>NUCLEOTIDE SEQUENCE [LARGE SCALE GENOMIC DNA]</scope>
    <source>
        <strain evidence="2 3">BE308</strain>
    </source>
</reference>
<feature type="transmembrane region" description="Helical" evidence="1">
    <location>
        <begin position="122"/>
        <end position="144"/>
    </location>
</feature>
<feature type="transmembrane region" description="Helical" evidence="1">
    <location>
        <begin position="156"/>
        <end position="176"/>
    </location>
</feature>
<evidence type="ECO:0000313" key="2">
    <source>
        <dbReference type="EMBL" id="MDR7307399.1"/>
    </source>
</evidence>
<keyword evidence="1" id="KW-1133">Transmembrane helix</keyword>